<dbReference type="InterPro" id="IPR039859">
    <property type="entry name" value="PFA4/ZDH16/20/ERF2-like"/>
</dbReference>
<feature type="transmembrane region" description="Helical" evidence="7">
    <location>
        <begin position="44"/>
        <end position="65"/>
    </location>
</feature>
<comment type="subcellular location">
    <subcellularLocation>
        <location evidence="1">Membrane</location>
        <topology evidence="1">Multi-pass membrane protein</topology>
    </subcellularLocation>
</comment>
<feature type="transmembrane region" description="Helical" evidence="7">
    <location>
        <begin position="207"/>
        <end position="227"/>
    </location>
</feature>
<evidence type="ECO:0000256" key="5">
    <source>
        <dbReference type="ARBA" id="ARBA00023136"/>
    </source>
</evidence>
<feature type="transmembrane region" description="Helical" evidence="7">
    <location>
        <begin position="166"/>
        <end position="187"/>
    </location>
</feature>
<comment type="domain">
    <text evidence="7">The DHHC domain is required for palmitoyltransferase activity.</text>
</comment>
<protein>
    <recommendedName>
        <fullName evidence="7">Palmitoyltransferase</fullName>
        <ecNumber evidence="7">2.3.1.225</ecNumber>
    </recommendedName>
</protein>
<dbReference type="GO" id="GO:0019706">
    <property type="term" value="F:protein-cysteine S-palmitoyltransferase activity"/>
    <property type="evidence" value="ECO:0007669"/>
    <property type="project" value="UniProtKB-EC"/>
</dbReference>
<evidence type="ECO:0000256" key="4">
    <source>
        <dbReference type="ARBA" id="ARBA00022989"/>
    </source>
</evidence>
<dbReference type="OrthoDB" id="9909019at2759"/>
<dbReference type="GO" id="GO:0016020">
    <property type="term" value="C:membrane"/>
    <property type="evidence" value="ECO:0007669"/>
    <property type="project" value="UniProtKB-SubCell"/>
</dbReference>
<feature type="transmembrane region" description="Helical" evidence="7">
    <location>
        <begin position="71"/>
        <end position="92"/>
    </location>
</feature>
<dbReference type="AlphaFoldDB" id="A0A7J6LIS8"/>
<sequence length="332" mass="37749">MLSNSLQPPATPTTGDTTPSRNRSPRIPQAIEGRPPKQSPHFRFVLAVLATILSIYCGFVFGLWWPALGSSWSHAMLFVFNFFVALMLWAFYQSCTTDPGGVPQYWGFHIGDDVKRRRYCKMCHVWKPERCHHCSACNRCNLNMDHHCPWLNNCVGFYNRKFFIQLLVYVYICIALVLLFGFPRVVAVLDDRLNHKTGLLLLHPRNFFGLLAYAVSVLLAFSLFNFVKFHLGLIRDNFTTIENFEREPGVKSKYDIGQRWNVEEVMGPSPWLWWLPLHTKYSKPVGDGVNWRIRTPGGGVAMSVMSSNTAVPAASESAAQSTTAAPDWALRE</sequence>
<feature type="domain" description="Palmitoyltransferase DHHC" evidence="9">
    <location>
        <begin position="115"/>
        <end position="245"/>
    </location>
</feature>
<evidence type="ECO:0000256" key="3">
    <source>
        <dbReference type="ARBA" id="ARBA00022692"/>
    </source>
</evidence>
<dbReference type="InterPro" id="IPR001594">
    <property type="entry name" value="Palmitoyltrfase_DHHC"/>
</dbReference>
<evidence type="ECO:0000256" key="2">
    <source>
        <dbReference type="ARBA" id="ARBA00022679"/>
    </source>
</evidence>
<keyword evidence="3 7" id="KW-0812">Transmembrane</keyword>
<keyword evidence="2 7" id="KW-0808">Transferase</keyword>
<evidence type="ECO:0000256" key="8">
    <source>
        <dbReference type="SAM" id="MobiDB-lite"/>
    </source>
</evidence>
<evidence type="ECO:0000256" key="6">
    <source>
        <dbReference type="ARBA" id="ARBA00023315"/>
    </source>
</evidence>
<evidence type="ECO:0000313" key="11">
    <source>
        <dbReference type="Proteomes" id="UP000570595"/>
    </source>
</evidence>
<proteinExistence type="inferred from homology"/>
<dbReference type="PANTHER" id="PTHR12246">
    <property type="entry name" value="PALMITOYLTRANSFERASE ZDHHC16"/>
    <property type="match status" value="1"/>
</dbReference>
<keyword evidence="6 7" id="KW-0012">Acyltransferase</keyword>
<dbReference type="EMBL" id="JABAHT010000279">
    <property type="protein sequence ID" value="KAF4659174.1"/>
    <property type="molecule type" value="Genomic_DNA"/>
</dbReference>
<organism evidence="10 11">
    <name type="scientific">Perkinsus olseni</name>
    <name type="common">Perkinsus atlanticus</name>
    <dbReference type="NCBI Taxonomy" id="32597"/>
    <lineage>
        <taxon>Eukaryota</taxon>
        <taxon>Sar</taxon>
        <taxon>Alveolata</taxon>
        <taxon>Perkinsozoa</taxon>
        <taxon>Perkinsea</taxon>
        <taxon>Perkinsida</taxon>
        <taxon>Perkinsidae</taxon>
        <taxon>Perkinsus</taxon>
    </lineage>
</organism>
<keyword evidence="5 7" id="KW-0472">Membrane</keyword>
<comment type="catalytic activity">
    <reaction evidence="7">
        <text>L-cysteinyl-[protein] + hexadecanoyl-CoA = S-hexadecanoyl-L-cysteinyl-[protein] + CoA</text>
        <dbReference type="Rhea" id="RHEA:36683"/>
        <dbReference type="Rhea" id="RHEA-COMP:10131"/>
        <dbReference type="Rhea" id="RHEA-COMP:11032"/>
        <dbReference type="ChEBI" id="CHEBI:29950"/>
        <dbReference type="ChEBI" id="CHEBI:57287"/>
        <dbReference type="ChEBI" id="CHEBI:57379"/>
        <dbReference type="ChEBI" id="CHEBI:74151"/>
        <dbReference type="EC" id="2.3.1.225"/>
    </reaction>
</comment>
<gene>
    <name evidence="10" type="primary">ZDHHC15_3</name>
    <name evidence="10" type="ORF">FOZ61_004921</name>
</gene>
<comment type="similarity">
    <text evidence="7">Belongs to the DHHC palmitoyltransferase family.</text>
</comment>
<keyword evidence="4 7" id="KW-1133">Transmembrane helix</keyword>
<reference evidence="10 11" key="1">
    <citation type="submission" date="2020-04" db="EMBL/GenBank/DDBJ databases">
        <title>Perkinsus olseni comparative genomics.</title>
        <authorList>
            <person name="Bogema D.R."/>
        </authorList>
    </citation>
    <scope>NUCLEOTIDE SEQUENCE [LARGE SCALE GENOMIC DNA]</scope>
    <source>
        <strain evidence="10">ATCC PRA-179</strain>
    </source>
</reference>
<feature type="region of interest" description="Disordered" evidence="8">
    <location>
        <begin position="1"/>
        <end position="37"/>
    </location>
</feature>
<dbReference type="Proteomes" id="UP000570595">
    <property type="component" value="Unassembled WGS sequence"/>
</dbReference>
<evidence type="ECO:0000256" key="7">
    <source>
        <dbReference type="RuleBase" id="RU079119"/>
    </source>
</evidence>
<evidence type="ECO:0000259" key="9">
    <source>
        <dbReference type="Pfam" id="PF01529"/>
    </source>
</evidence>
<accession>A0A7J6LIS8</accession>
<comment type="caution">
    <text evidence="10">The sequence shown here is derived from an EMBL/GenBank/DDBJ whole genome shotgun (WGS) entry which is preliminary data.</text>
</comment>
<evidence type="ECO:0000313" key="10">
    <source>
        <dbReference type="EMBL" id="KAF4659174.1"/>
    </source>
</evidence>
<name>A0A7J6LIS8_PEROL</name>
<dbReference type="Pfam" id="PF01529">
    <property type="entry name" value="DHHC"/>
    <property type="match status" value="1"/>
</dbReference>
<dbReference type="PROSITE" id="PS50216">
    <property type="entry name" value="DHHC"/>
    <property type="match status" value="1"/>
</dbReference>
<dbReference type="EC" id="2.3.1.225" evidence="7"/>
<evidence type="ECO:0000256" key="1">
    <source>
        <dbReference type="ARBA" id="ARBA00004141"/>
    </source>
</evidence>